<evidence type="ECO:0000313" key="1">
    <source>
        <dbReference type="EMBL" id="OGY40923.1"/>
    </source>
</evidence>
<protein>
    <submittedName>
        <fullName evidence="1">Uncharacterized protein</fullName>
    </submittedName>
</protein>
<accession>A0A1G1XLG2</accession>
<comment type="caution">
    <text evidence="1">The sequence shown here is derived from an EMBL/GenBank/DDBJ whole genome shotgun (WGS) entry which is preliminary data.</text>
</comment>
<gene>
    <name evidence="1" type="ORF">A2Y82_03610</name>
</gene>
<name>A0A1G1XLG2_9BACT</name>
<dbReference type="EMBL" id="MHHZ01000023">
    <property type="protein sequence ID" value="OGY40923.1"/>
    <property type="molecule type" value="Genomic_DNA"/>
</dbReference>
<proteinExistence type="predicted"/>
<evidence type="ECO:0000313" key="2">
    <source>
        <dbReference type="Proteomes" id="UP000176498"/>
    </source>
</evidence>
<dbReference type="AlphaFoldDB" id="A0A1G1XLG2"/>
<reference evidence="1 2" key="1">
    <citation type="journal article" date="2016" name="Nat. Commun.">
        <title>Thousands of microbial genomes shed light on interconnected biogeochemical processes in an aquifer system.</title>
        <authorList>
            <person name="Anantharaman K."/>
            <person name="Brown C.T."/>
            <person name="Hug L.A."/>
            <person name="Sharon I."/>
            <person name="Castelle C.J."/>
            <person name="Probst A.J."/>
            <person name="Thomas B.C."/>
            <person name="Singh A."/>
            <person name="Wilkins M.J."/>
            <person name="Karaoz U."/>
            <person name="Brodie E.L."/>
            <person name="Williams K.H."/>
            <person name="Hubbard S.S."/>
            <person name="Banfield J.F."/>
        </authorList>
    </citation>
    <scope>NUCLEOTIDE SEQUENCE [LARGE SCALE GENOMIC DNA]</scope>
</reference>
<sequence>MPNDVRTFVIEYIARQNGIAVKNVRDDMVINPSNAFHFSMFACANFGKPVMADSTKSLSINEAIELIGADSKLLQAQKPISEKARTFVLQYAAKQNNIKVEKVKDDMLIKDMDNFYMQAIMNLGIALLSHNISEQKTVKESIEFLSQLM</sequence>
<organism evidence="1 2">
    <name type="scientific">Candidatus Buchananbacteria bacterium RBG_13_36_9</name>
    <dbReference type="NCBI Taxonomy" id="1797530"/>
    <lineage>
        <taxon>Bacteria</taxon>
        <taxon>Candidatus Buchananiibacteriota</taxon>
    </lineage>
</organism>
<dbReference type="Proteomes" id="UP000176498">
    <property type="component" value="Unassembled WGS sequence"/>
</dbReference>